<keyword evidence="1 2" id="KW-0862">Zinc</keyword>
<evidence type="ECO:0000313" key="5">
    <source>
        <dbReference type="WBParaSite" id="scaffold4122_cov204.g7667"/>
    </source>
</evidence>
<organism evidence="4 5">
    <name type="scientific">Meloidogyne javanica</name>
    <name type="common">Root-knot nematode worm</name>
    <dbReference type="NCBI Taxonomy" id="6303"/>
    <lineage>
        <taxon>Eukaryota</taxon>
        <taxon>Metazoa</taxon>
        <taxon>Ecdysozoa</taxon>
        <taxon>Nematoda</taxon>
        <taxon>Chromadorea</taxon>
        <taxon>Rhabditida</taxon>
        <taxon>Tylenchina</taxon>
        <taxon>Tylenchomorpha</taxon>
        <taxon>Tylenchoidea</taxon>
        <taxon>Meloidogynidae</taxon>
        <taxon>Meloidogyninae</taxon>
        <taxon>Meloidogyne</taxon>
        <taxon>Meloidogyne incognita group</taxon>
    </lineage>
</organism>
<dbReference type="EC" id="3.4.24.-" evidence="2"/>
<feature type="active site" evidence="1">
    <location>
        <position position="331"/>
    </location>
</feature>
<dbReference type="InterPro" id="IPR036034">
    <property type="entry name" value="PDZ_sf"/>
</dbReference>
<dbReference type="SUPFAM" id="SSF55486">
    <property type="entry name" value="Metalloproteases ('zincins'), catalytic domain"/>
    <property type="match status" value="1"/>
</dbReference>
<dbReference type="GO" id="GO:0004222">
    <property type="term" value="F:metalloendopeptidase activity"/>
    <property type="evidence" value="ECO:0007669"/>
    <property type="project" value="UniProtKB-UniRule"/>
</dbReference>
<sequence length="438" mass="50112">MDASVLQIENYSRIATVSYDSAFIEKLFPGDVILTVDEKAVKSVNDFNILCSKGRLPKSVKIKFKRDSYYQIRKINTNEVITKEGKHEEISFEVKWKPDLTIGIIVEEVDGVVRVSEIDPGSIACMHFKYGDILTQVNKKDVIDKDDARMRIRESIDKDHCVILKMIRKPKISNQPDLPRDVSSIMRHNQGFWKKKEKLKSIEEREDQQLLDNKAVISKSSVSTAIIRTDSDISVPTPPRDGINDGTFEHDVLLTESQAQNLINALDQTPYPSNKKYGYGHGRSQRSSLFLDQLQAQRWPIGESIKYFIDANIGIHQAHQLIQPIGVAAHETMHALGANHEHLRSDRDEYINIQWENINPQFYDFFAIADPSKFTPFGVIYSFDSIMHYGAFTASLNNQKPTMVPKIDPQINTPRMGQRQRLSVQDIELLNKMYCKQS</sequence>
<accession>A0A915MHH1</accession>
<dbReference type="Gene3D" id="2.30.42.10">
    <property type="match status" value="1"/>
</dbReference>
<evidence type="ECO:0000256" key="2">
    <source>
        <dbReference type="RuleBase" id="RU361183"/>
    </source>
</evidence>
<keyword evidence="4" id="KW-1185">Reference proteome</keyword>
<proteinExistence type="predicted"/>
<comment type="cofactor">
    <cofactor evidence="1 2">
        <name>Zn(2+)</name>
        <dbReference type="ChEBI" id="CHEBI:29105"/>
    </cofactor>
    <text evidence="1 2">Binds 1 zinc ion per subunit.</text>
</comment>
<keyword evidence="1 2" id="KW-0479">Metal-binding</keyword>
<reference evidence="5" key="1">
    <citation type="submission" date="2022-11" db="UniProtKB">
        <authorList>
            <consortium name="WormBaseParasite"/>
        </authorList>
    </citation>
    <scope>IDENTIFICATION</scope>
</reference>
<evidence type="ECO:0000259" key="3">
    <source>
        <dbReference type="PROSITE" id="PS51864"/>
    </source>
</evidence>
<dbReference type="Proteomes" id="UP000887561">
    <property type="component" value="Unplaced"/>
</dbReference>
<feature type="binding site" evidence="1">
    <location>
        <position position="340"/>
    </location>
    <ligand>
        <name>Zn(2+)</name>
        <dbReference type="ChEBI" id="CHEBI:29105"/>
        <note>catalytic</note>
    </ligand>
</feature>
<dbReference type="GO" id="GO:0008270">
    <property type="term" value="F:zinc ion binding"/>
    <property type="evidence" value="ECO:0007669"/>
    <property type="project" value="UniProtKB-UniRule"/>
</dbReference>
<keyword evidence="1 2" id="KW-0482">Metalloprotease</keyword>
<keyword evidence="1 2" id="KW-0378">Hydrolase</keyword>
<dbReference type="InterPro" id="IPR024079">
    <property type="entry name" value="MetalloPept_cat_dom_sf"/>
</dbReference>
<feature type="domain" description="Peptidase M12A" evidence="3">
    <location>
        <begin position="322"/>
        <end position="436"/>
    </location>
</feature>
<name>A0A915MHH1_MELJA</name>
<feature type="binding site" evidence="1">
    <location>
        <position position="334"/>
    </location>
    <ligand>
        <name>Zn(2+)</name>
        <dbReference type="ChEBI" id="CHEBI:29105"/>
        <note>catalytic</note>
    </ligand>
</feature>
<evidence type="ECO:0000256" key="1">
    <source>
        <dbReference type="PROSITE-ProRule" id="PRU01211"/>
    </source>
</evidence>
<feature type="binding site" evidence="1">
    <location>
        <position position="330"/>
    </location>
    <ligand>
        <name>Zn(2+)</name>
        <dbReference type="ChEBI" id="CHEBI:29105"/>
        <note>catalytic</note>
    </ligand>
</feature>
<comment type="caution">
    <text evidence="1">Lacks conserved residue(s) required for the propagation of feature annotation.</text>
</comment>
<dbReference type="WBParaSite" id="scaffold4122_cov204.g7667">
    <property type="protein sequence ID" value="scaffold4122_cov204.g7667"/>
    <property type="gene ID" value="scaffold4122_cov204.g7667"/>
</dbReference>
<protein>
    <recommendedName>
        <fullName evidence="2">Metalloendopeptidase</fullName>
        <ecNumber evidence="2">3.4.24.-</ecNumber>
    </recommendedName>
</protein>
<evidence type="ECO:0000313" key="4">
    <source>
        <dbReference type="Proteomes" id="UP000887561"/>
    </source>
</evidence>
<dbReference type="AlphaFoldDB" id="A0A915MHH1"/>
<dbReference type="Gene3D" id="3.40.390.10">
    <property type="entry name" value="Collagenase (Catalytic Domain)"/>
    <property type="match status" value="1"/>
</dbReference>
<dbReference type="PRINTS" id="PR00480">
    <property type="entry name" value="ASTACIN"/>
</dbReference>
<dbReference type="PANTHER" id="PTHR10127:SF802">
    <property type="entry name" value="ZINC METALLOPROTEINASE NAS-10"/>
    <property type="match status" value="1"/>
</dbReference>
<dbReference type="PANTHER" id="PTHR10127">
    <property type="entry name" value="DISCOIDIN, CUB, EGF, LAMININ , AND ZINC METALLOPROTEASE DOMAIN CONTAINING"/>
    <property type="match status" value="1"/>
</dbReference>
<dbReference type="PROSITE" id="PS51864">
    <property type="entry name" value="ASTACIN"/>
    <property type="match status" value="1"/>
</dbReference>
<dbReference type="SUPFAM" id="SSF50156">
    <property type="entry name" value="PDZ domain-like"/>
    <property type="match status" value="2"/>
</dbReference>
<dbReference type="InterPro" id="IPR001506">
    <property type="entry name" value="Peptidase_M12A"/>
</dbReference>
<dbReference type="GO" id="GO:0006508">
    <property type="term" value="P:proteolysis"/>
    <property type="evidence" value="ECO:0007669"/>
    <property type="project" value="UniProtKB-KW"/>
</dbReference>
<dbReference type="Pfam" id="PF01400">
    <property type="entry name" value="Astacin"/>
    <property type="match status" value="1"/>
</dbReference>
<keyword evidence="1 2" id="KW-0645">Protease</keyword>